<dbReference type="EMBL" id="JAODUO010000383">
    <property type="protein sequence ID" value="KAK2181751.1"/>
    <property type="molecule type" value="Genomic_DNA"/>
</dbReference>
<dbReference type="AlphaFoldDB" id="A0AAD9NV19"/>
<evidence type="ECO:0000313" key="8">
    <source>
        <dbReference type="Proteomes" id="UP001209878"/>
    </source>
</evidence>
<gene>
    <name evidence="7" type="ORF">NP493_383g04048</name>
</gene>
<reference evidence="7" key="1">
    <citation type="journal article" date="2023" name="Mol. Biol. Evol.">
        <title>Third-Generation Sequencing Reveals the Adaptive Role of the Epigenome in Three Deep-Sea Polychaetes.</title>
        <authorList>
            <person name="Perez M."/>
            <person name="Aroh O."/>
            <person name="Sun Y."/>
            <person name="Lan Y."/>
            <person name="Juniper S.K."/>
            <person name="Young C.R."/>
            <person name="Angers B."/>
            <person name="Qian P.Y."/>
        </authorList>
    </citation>
    <scope>NUCLEOTIDE SEQUENCE</scope>
    <source>
        <strain evidence="7">R07B-5</strain>
    </source>
</reference>
<comment type="caution">
    <text evidence="7">The sequence shown here is derived from an EMBL/GenBank/DDBJ whole genome shotgun (WGS) entry which is preliminary data.</text>
</comment>
<dbReference type="Proteomes" id="UP001209878">
    <property type="component" value="Unassembled WGS sequence"/>
</dbReference>
<proteinExistence type="predicted"/>
<dbReference type="PANTHER" id="PTHR31394:SF1">
    <property type="entry name" value="TRANSMEMBRANE PROTEIN 199"/>
    <property type="match status" value="1"/>
</dbReference>
<keyword evidence="3" id="KW-0256">Endoplasmic reticulum</keyword>
<evidence type="ECO:0000256" key="1">
    <source>
        <dbReference type="ARBA" id="ARBA00004477"/>
    </source>
</evidence>
<sequence length="211" mass="24365">MTSDDGSVSKMADYPKSEVILTEKIRRWIRTVLTTSSLPNETREELRKYTANRRNSDEQRRRTIPFELVKTVHKYLQSEQGGLYLHELLEGSDVELPEPPVTQREPAYEETLQRLRAQQENMQYAAMTRNVDTVQRAREPSTLGEEIRSVNQKLIAMFNFVLTVIGSFVFAYKATEYSLQKPSFELQLCSGLVVATIVFMADVYFLIKNTI</sequence>
<protein>
    <recommendedName>
        <fullName evidence="9">Transmembrane protein 199</fullName>
    </recommendedName>
</protein>
<dbReference type="PANTHER" id="PTHR31394">
    <property type="entry name" value="TRANSMEMBRANE PROTEIN 199"/>
    <property type="match status" value="1"/>
</dbReference>
<keyword evidence="5 6" id="KW-0472">Membrane</keyword>
<feature type="transmembrane region" description="Helical" evidence="6">
    <location>
        <begin position="154"/>
        <end position="172"/>
    </location>
</feature>
<organism evidence="7 8">
    <name type="scientific">Ridgeia piscesae</name>
    <name type="common">Tubeworm</name>
    <dbReference type="NCBI Taxonomy" id="27915"/>
    <lineage>
        <taxon>Eukaryota</taxon>
        <taxon>Metazoa</taxon>
        <taxon>Spiralia</taxon>
        <taxon>Lophotrochozoa</taxon>
        <taxon>Annelida</taxon>
        <taxon>Polychaeta</taxon>
        <taxon>Sedentaria</taxon>
        <taxon>Canalipalpata</taxon>
        <taxon>Sabellida</taxon>
        <taxon>Siboglinidae</taxon>
        <taxon>Ridgeia</taxon>
    </lineage>
</organism>
<evidence type="ECO:0000313" key="7">
    <source>
        <dbReference type="EMBL" id="KAK2181751.1"/>
    </source>
</evidence>
<keyword evidence="2 6" id="KW-0812">Transmembrane</keyword>
<comment type="subcellular location">
    <subcellularLocation>
        <location evidence="1">Endoplasmic reticulum membrane</location>
        <topology evidence="1">Multi-pass membrane protein</topology>
    </subcellularLocation>
</comment>
<evidence type="ECO:0000256" key="2">
    <source>
        <dbReference type="ARBA" id="ARBA00022692"/>
    </source>
</evidence>
<keyword evidence="4 6" id="KW-1133">Transmembrane helix</keyword>
<evidence type="ECO:0000256" key="5">
    <source>
        <dbReference type="ARBA" id="ARBA00023136"/>
    </source>
</evidence>
<keyword evidence="8" id="KW-1185">Reference proteome</keyword>
<accession>A0AAD9NV19</accession>
<dbReference type="GO" id="GO:0005789">
    <property type="term" value="C:endoplasmic reticulum membrane"/>
    <property type="evidence" value="ECO:0007669"/>
    <property type="project" value="UniProtKB-SubCell"/>
</dbReference>
<evidence type="ECO:0008006" key="9">
    <source>
        <dbReference type="Google" id="ProtNLM"/>
    </source>
</evidence>
<feature type="transmembrane region" description="Helical" evidence="6">
    <location>
        <begin position="184"/>
        <end position="207"/>
    </location>
</feature>
<dbReference type="Pfam" id="PF11712">
    <property type="entry name" value="Vma12"/>
    <property type="match status" value="1"/>
</dbReference>
<evidence type="ECO:0000256" key="3">
    <source>
        <dbReference type="ARBA" id="ARBA00022824"/>
    </source>
</evidence>
<name>A0AAD9NV19_RIDPI</name>
<evidence type="ECO:0000256" key="4">
    <source>
        <dbReference type="ARBA" id="ARBA00022989"/>
    </source>
</evidence>
<dbReference type="GO" id="GO:0070072">
    <property type="term" value="P:vacuolar proton-transporting V-type ATPase complex assembly"/>
    <property type="evidence" value="ECO:0007669"/>
    <property type="project" value="InterPro"/>
</dbReference>
<evidence type="ECO:0000256" key="6">
    <source>
        <dbReference type="SAM" id="Phobius"/>
    </source>
</evidence>
<dbReference type="InterPro" id="IPR021013">
    <property type="entry name" value="ATPase_Vma12"/>
</dbReference>